<feature type="region of interest" description="Disordered" evidence="1">
    <location>
        <begin position="207"/>
        <end position="233"/>
    </location>
</feature>
<feature type="compositionally biased region" description="Basic residues" evidence="1">
    <location>
        <begin position="368"/>
        <end position="377"/>
    </location>
</feature>
<evidence type="ECO:0000313" key="2">
    <source>
        <dbReference type="EMBL" id="KDE03982.1"/>
    </source>
</evidence>
<feature type="compositionally biased region" description="Low complexity" evidence="1">
    <location>
        <begin position="219"/>
        <end position="232"/>
    </location>
</feature>
<dbReference type="OrthoDB" id="76224at2759"/>
<reference evidence="2 4" key="3">
    <citation type="journal article" date="2015" name="BMC Genomics">
        <title>Sex and parasites: genomic and transcriptomic analysis of Microbotryum lychnidis-dioicae, the biotrophic and plant-castrating anther smut fungus.</title>
        <authorList>
            <person name="Perlin M.H."/>
            <person name="Amselem J."/>
            <person name="Fontanillas E."/>
            <person name="Toh S.S."/>
            <person name="Chen Z."/>
            <person name="Goldberg J."/>
            <person name="Duplessis S."/>
            <person name="Henrissat B."/>
            <person name="Young S."/>
            <person name="Zeng Q."/>
            <person name="Aguileta G."/>
            <person name="Petit E."/>
            <person name="Badouin H."/>
            <person name="Andrews J."/>
            <person name="Razeeq D."/>
            <person name="Gabaldon T."/>
            <person name="Quesneville H."/>
            <person name="Giraud T."/>
            <person name="Hood M.E."/>
            <person name="Schultz D.J."/>
            <person name="Cuomo C.A."/>
        </authorList>
    </citation>
    <scope>NUCLEOTIDE SEQUENCE [LARGE SCALE GENOMIC DNA]</scope>
    <source>
        <strain evidence="4">p1A1 Lamole</strain>
        <strain evidence="2">P1A1 Lamole</strain>
    </source>
</reference>
<dbReference type="Gene3D" id="6.20.250.70">
    <property type="match status" value="1"/>
</dbReference>
<protein>
    <recommendedName>
        <fullName evidence="5">DNA-directed RNA polymerase I subunit RPA34.5</fullName>
    </recommendedName>
</protein>
<sequence>MATKDKKSKAKAKPPSPSQSASSSSASSSSSSSASSESESDSDSQQQPRPAAAAAVVGTPVVPSRSSKYTPPPGYKALRSSAVSTSAIPLDYDKLASSSAKNQQIWLVRLPRGLKPSALDGQTLQLPSGSDATSDDFVSDEPLARFTKHSVPYSVHQVPSSSLAPSSVGSEMQHFVPIVPRGSKNGKLYQAPLPVSRQLYITRSTEPTHLPSLTHPHSEASSQASSLIASQPSPVPGALLTSSQLLQPPTSDEIQRLLSRKQRIVPEGIELKYRPILSGARGIVGGKGTYHSAGVHLKKYLVHEDVEMQNDEKEAGEAHLEAHLQTATTRFDKDEGVEVKEGGMLDIVDQGQIESKKKRKGVDDQSKKNKKKKVSSG</sequence>
<gene>
    <name evidence="2" type="ORF">MVLG_05551</name>
</gene>
<dbReference type="EnsemblFungi" id="MVLG_05551T0">
    <property type="protein sequence ID" value="MVLG_05551T0"/>
    <property type="gene ID" value="MVLG_05551"/>
</dbReference>
<evidence type="ECO:0000313" key="3">
    <source>
        <dbReference type="EnsemblFungi" id="MVLG_05551T0"/>
    </source>
</evidence>
<organism evidence="2">
    <name type="scientific">Microbotryum lychnidis-dioicae (strain p1A1 Lamole / MvSl-1064)</name>
    <name type="common">Anther smut fungus</name>
    <dbReference type="NCBI Taxonomy" id="683840"/>
    <lineage>
        <taxon>Eukaryota</taxon>
        <taxon>Fungi</taxon>
        <taxon>Dikarya</taxon>
        <taxon>Basidiomycota</taxon>
        <taxon>Pucciniomycotina</taxon>
        <taxon>Microbotryomycetes</taxon>
        <taxon>Microbotryales</taxon>
        <taxon>Microbotryaceae</taxon>
        <taxon>Microbotryum</taxon>
    </lineage>
</organism>
<proteinExistence type="predicted"/>
<dbReference type="Proteomes" id="UP000017200">
    <property type="component" value="Unassembled WGS sequence"/>
</dbReference>
<reference evidence="3" key="4">
    <citation type="submission" date="2015-06" db="UniProtKB">
        <authorList>
            <consortium name="EnsemblFungi"/>
        </authorList>
    </citation>
    <scope>IDENTIFICATION</scope>
</reference>
<evidence type="ECO:0008006" key="5">
    <source>
        <dbReference type="Google" id="ProtNLM"/>
    </source>
</evidence>
<evidence type="ECO:0000256" key="1">
    <source>
        <dbReference type="SAM" id="MobiDB-lite"/>
    </source>
</evidence>
<dbReference type="HOGENOM" id="CLU_744240_0_0_1"/>
<feature type="compositionally biased region" description="Low complexity" evidence="1">
    <location>
        <begin position="18"/>
        <end position="63"/>
    </location>
</feature>
<dbReference type="AlphaFoldDB" id="U5HEK8"/>
<dbReference type="EMBL" id="GL541719">
    <property type="protein sequence ID" value="KDE03982.1"/>
    <property type="molecule type" value="Genomic_DNA"/>
</dbReference>
<evidence type="ECO:0000313" key="4">
    <source>
        <dbReference type="Proteomes" id="UP000017200"/>
    </source>
</evidence>
<reference evidence="4" key="1">
    <citation type="submission" date="2010-11" db="EMBL/GenBank/DDBJ databases">
        <title>The genome sequence of Microbotryum violaceum strain p1A1 Lamole.</title>
        <authorList>
            <person name="Cuomo C."/>
            <person name="Perlin M."/>
            <person name="Young S.K."/>
            <person name="Zeng Q."/>
            <person name="Gargeya S."/>
            <person name="Alvarado L."/>
            <person name="Berlin A."/>
            <person name="Chapman S.B."/>
            <person name="Chen Z."/>
            <person name="Freedman E."/>
            <person name="Gellesch M."/>
            <person name="Goldberg J."/>
            <person name="Griggs A."/>
            <person name="Gujja S."/>
            <person name="Heilman E."/>
            <person name="Heiman D."/>
            <person name="Howarth C."/>
            <person name="Mehta T."/>
            <person name="Neiman D."/>
            <person name="Pearson M."/>
            <person name="Roberts A."/>
            <person name="Saif S."/>
            <person name="Shea T."/>
            <person name="Shenoy N."/>
            <person name="Sisk P."/>
            <person name="Stolte C."/>
            <person name="Sykes S."/>
            <person name="White J."/>
            <person name="Yandava C."/>
            <person name="Haas B."/>
            <person name="Nusbaum C."/>
            <person name="Birren B."/>
        </authorList>
    </citation>
    <scope>NUCLEOTIDE SEQUENCE [LARGE SCALE GENOMIC DNA]</scope>
    <source>
        <strain evidence="4">p1A1 Lamole</strain>
    </source>
</reference>
<feature type="region of interest" description="Disordered" evidence="1">
    <location>
        <begin position="1"/>
        <end position="82"/>
    </location>
</feature>
<dbReference type="EMBL" id="AEIJ01000585">
    <property type="status" value="NOT_ANNOTATED_CDS"/>
    <property type="molecule type" value="Genomic_DNA"/>
</dbReference>
<feature type="region of interest" description="Disordered" evidence="1">
    <location>
        <begin position="342"/>
        <end position="377"/>
    </location>
</feature>
<reference evidence="2" key="2">
    <citation type="submission" date="2010-11" db="EMBL/GenBank/DDBJ databases">
        <authorList>
            <consortium name="The Broad Institute Genome Sequencing Platform"/>
            <person name="Earl A."/>
            <person name="Ward D."/>
            <person name="Feldgarden M."/>
            <person name="Gevers D."/>
            <person name="Butler R."/>
            <person name="Young S.K."/>
            <person name="Zeng Q."/>
            <person name="Gargeya S."/>
            <person name="Fitzgerald M."/>
            <person name="Haas B."/>
            <person name="Abouelleil A."/>
            <person name="Alvarado L."/>
            <person name="Arachchi H.M."/>
            <person name="Berlin A."/>
            <person name="Brown A."/>
            <person name="Chapman S.B."/>
            <person name="Chen Z."/>
            <person name="Dunbar C."/>
            <person name="Freedman E."/>
            <person name="Gearin G."/>
            <person name="Gellesch M."/>
            <person name="Goldberg J."/>
            <person name="Griggs A."/>
            <person name="Gujja S."/>
            <person name="Heilman E."/>
            <person name="Heiman D."/>
            <person name="Howarth C."/>
            <person name="Larson L."/>
            <person name="Lui A."/>
            <person name="MacDonald P.J.P."/>
            <person name="Mehta T."/>
            <person name="Montmayeur A."/>
            <person name="Murphy C."/>
            <person name="Neiman D."/>
            <person name="Pearson M."/>
            <person name="Priest M."/>
            <person name="Roberts A."/>
            <person name="Saif S."/>
            <person name="Shea T."/>
            <person name="Shenoy N."/>
            <person name="Sisk P."/>
            <person name="Stolte C."/>
            <person name="Sykes S."/>
            <person name="White J."/>
            <person name="Yandava C."/>
            <person name="Wortman J."/>
            <person name="Nusbaum C."/>
            <person name="Birren B."/>
        </authorList>
    </citation>
    <scope>NUCLEOTIDE SEQUENCE</scope>
    <source>
        <strain evidence="2">P1A1 Lamole</strain>
    </source>
</reference>
<keyword evidence="4" id="KW-1185">Reference proteome</keyword>
<name>U5HEK8_USTV1</name>
<feature type="compositionally biased region" description="Basic residues" evidence="1">
    <location>
        <begin position="1"/>
        <end position="12"/>
    </location>
</feature>
<accession>U5HEK8</accession>
<dbReference type="InParanoid" id="U5HEK8"/>